<dbReference type="RefSeq" id="WP_097007095.1">
    <property type="nucleotide sequence ID" value="NZ_OBEJ01000001.1"/>
</dbReference>
<sequence>MSVKNNVQPADAISAADIPSTPYRILEWVLYAIAAQFILLGIVMSVGSVGILATGSSSEGAASAGILALGGMFLFILAVGFLLTVVSALALYLDAETVRDSAADWSPTPWLYALAGLLLPGLAVLHYLYVRQANIVDIEQRENWWVVMVVTAVGLLVVTALLRAVPFTFGSTFSLAGLFMIGLYKDAKYTASHGDGWTPSPPTQFTVAVMTSFLATVVYPLYTIYYLVRRHRSVGLF</sequence>
<evidence type="ECO:0000313" key="3">
    <source>
        <dbReference type="Proteomes" id="UP000219453"/>
    </source>
</evidence>
<keyword evidence="1" id="KW-0812">Transmembrane</keyword>
<proteinExistence type="predicted"/>
<feature type="transmembrane region" description="Helical" evidence="1">
    <location>
        <begin position="66"/>
        <end position="90"/>
    </location>
</feature>
<protein>
    <submittedName>
        <fullName evidence="2">Uncharacterized protein</fullName>
    </submittedName>
</protein>
<keyword evidence="1" id="KW-1133">Transmembrane helix</keyword>
<reference evidence="2 3" key="1">
    <citation type="submission" date="2017-09" db="EMBL/GenBank/DDBJ databases">
        <authorList>
            <person name="Ehlers B."/>
            <person name="Leendertz F.H."/>
        </authorList>
    </citation>
    <scope>NUCLEOTIDE SEQUENCE [LARGE SCALE GENOMIC DNA]</scope>
    <source>
        <strain evidence="2 3">DSM 27208</strain>
    </source>
</reference>
<gene>
    <name evidence="2" type="ORF">SAMN06269185_0023</name>
</gene>
<feature type="transmembrane region" description="Helical" evidence="1">
    <location>
        <begin position="28"/>
        <end position="54"/>
    </location>
</feature>
<dbReference type="AlphaFoldDB" id="A0A285N0J3"/>
<feature type="transmembrane region" description="Helical" evidence="1">
    <location>
        <begin position="142"/>
        <end position="161"/>
    </location>
</feature>
<dbReference type="EMBL" id="OBEJ01000001">
    <property type="protein sequence ID" value="SNZ02443.1"/>
    <property type="molecule type" value="Genomic_DNA"/>
</dbReference>
<name>A0A285N0J3_NATPI</name>
<evidence type="ECO:0000256" key="1">
    <source>
        <dbReference type="SAM" id="Phobius"/>
    </source>
</evidence>
<evidence type="ECO:0000313" key="2">
    <source>
        <dbReference type="EMBL" id="SNZ02443.1"/>
    </source>
</evidence>
<feature type="transmembrane region" description="Helical" evidence="1">
    <location>
        <begin position="110"/>
        <end position="130"/>
    </location>
</feature>
<keyword evidence="1" id="KW-0472">Membrane</keyword>
<dbReference type="Proteomes" id="UP000219453">
    <property type="component" value="Unassembled WGS sequence"/>
</dbReference>
<accession>A0A285N0J3</accession>
<feature type="transmembrane region" description="Helical" evidence="1">
    <location>
        <begin position="205"/>
        <end position="228"/>
    </location>
</feature>
<dbReference type="OrthoDB" id="242105at2157"/>
<keyword evidence="3" id="KW-1185">Reference proteome</keyword>
<organism evidence="2 3">
    <name type="scientific">Natronoarchaeum philippinense</name>
    <dbReference type="NCBI Taxonomy" id="558529"/>
    <lineage>
        <taxon>Archaea</taxon>
        <taxon>Methanobacteriati</taxon>
        <taxon>Methanobacteriota</taxon>
        <taxon>Stenosarchaea group</taxon>
        <taxon>Halobacteria</taxon>
        <taxon>Halobacteriales</taxon>
        <taxon>Natronoarchaeaceae</taxon>
    </lineage>
</organism>